<dbReference type="GO" id="GO:0071555">
    <property type="term" value="P:cell wall organization"/>
    <property type="evidence" value="ECO:0000318"/>
    <property type="project" value="GO_Central"/>
</dbReference>
<evidence type="ECO:0000313" key="7">
    <source>
        <dbReference type="Proteomes" id="UP000790787"/>
    </source>
</evidence>
<dbReference type="PANTHER" id="PTHR21562:SF78">
    <property type="entry name" value="PECTIN ACETYLESTERASE"/>
    <property type="match status" value="1"/>
</dbReference>
<dbReference type="RefSeq" id="XP_016460503.1">
    <property type="nucleotide sequence ID" value="XM_016605017.1"/>
</dbReference>
<protein>
    <recommendedName>
        <fullName evidence="6">Pectin acetylesterase</fullName>
        <ecNumber evidence="6">3.1.1.-</ecNumber>
    </recommendedName>
</protein>
<dbReference type="RefSeq" id="XP_016460503.1">
    <property type="nucleotide sequence ID" value="XM_016605017.2"/>
</dbReference>
<evidence type="ECO:0000256" key="6">
    <source>
        <dbReference type="RuleBase" id="RU363114"/>
    </source>
</evidence>
<keyword evidence="7" id="KW-1185">Reference proteome</keyword>
<evidence type="ECO:0000256" key="2">
    <source>
        <dbReference type="ARBA" id="ARBA00004191"/>
    </source>
</evidence>
<dbReference type="OrthoDB" id="2015280at2759"/>
<evidence type="ECO:0000256" key="3">
    <source>
        <dbReference type="ARBA" id="ARBA00005784"/>
    </source>
</evidence>
<reference evidence="8" key="2">
    <citation type="submission" date="2025-08" db="UniProtKB">
        <authorList>
            <consortium name="RefSeq"/>
        </authorList>
    </citation>
    <scope>IDENTIFICATION</scope>
    <source>
        <tissue evidence="8">Leaf</tissue>
    </source>
</reference>
<evidence type="ECO:0000256" key="5">
    <source>
        <dbReference type="ARBA" id="ARBA00023316"/>
    </source>
</evidence>
<comment type="similarity">
    <text evidence="3 6">Belongs to the pectinacetylesterase family.</text>
</comment>
<evidence type="ECO:0000313" key="8">
    <source>
        <dbReference type="RefSeq" id="XP_016460503.1"/>
    </source>
</evidence>
<organism evidence="7 8">
    <name type="scientific">Nicotiana tabacum</name>
    <name type="common">Common tobacco</name>
    <dbReference type="NCBI Taxonomy" id="4097"/>
    <lineage>
        <taxon>Eukaryota</taxon>
        <taxon>Viridiplantae</taxon>
        <taxon>Streptophyta</taxon>
        <taxon>Embryophyta</taxon>
        <taxon>Tracheophyta</taxon>
        <taxon>Spermatophyta</taxon>
        <taxon>Magnoliopsida</taxon>
        <taxon>eudicotyledons</taxon>
        <taxon>Gunneridae</taxon>
        <taxon>Pentapetalae</taxon>
        <taxon>asterids</taxon>
        <taxon>lamiids</taxon>
        <taxon>Solanales</taxon>
        <taxon>Solanaceae</taxon>
        <taxon>Nicotianoideae</taxon>
        <taxon>Nicotianeae</taxon>
        <taxon>Nicotiana</taxon>
    </lineage>
</organism>
<dbReference type="Proteomes" id="UP000790787">
    <property type="component" value="Chromosome 14"/>
</dbReference>
<dbReference type="KEGG" id="nta:107783981"/>
<dbReference type="GO" id="GO:0052793">
    <property type="term" value="F:pectin acetylesterase activity"/>
    <property type="evidence" value="ECO:0000318"/>
    <property type="project" value="GO_Central"/>
</dbReference>
<evidence type="ECO:0000256" key="4">
    <source>
        <dbReference type="ARBA" id="ARBA00022512"/>
    </source>
</evidence>
<dbReference type="GeneID" id="107783981"/>
<proteinExistence type="inferred from homology"/>
<comment type="function">
    <text evidence="1 6">Hydrolyzes acetyl esters in homogalacturonan regions of pectin. In type I primary cell wall, galacturonic acid residues of pectin can be acetylated at the O-2 and O-3 positions. Decreasing the degree of acetylation of pectin gels in vitro alters their physical properties.</text>
</comment>
<dbReference type="Pfam" id="PF03283">
    <property type="entry name" value="PAE"/>
    <property type="match status" value="1"/>
</dbReference>
<dbReference type="PaxDb" id="4097-A0A1S3Z7X3"/>
<dbReference type="EC" id="3.1.1.-" evidence="6"/>
<keyword evidence="4 6" id="KW-0134">Cell wall</keyword>
<dbReference type="GO" id="GO:0009505">
    <property type="term" value="C:plant-type cell wall"/>
    <property type="evidence" value="ECO:0000318"/>
    <property type="project" value="GO_Central"/>
</dbReference>
<accession>A0A1S3Z7X3</accession>
<evidence type="ECO:0000256" key="1">
    <source>
        <dbReference type="ARBA" id="ARBA00003534"/>
    </source>
</evidence>
<name>A0A1S3Z7X3_TOBAC</name>
<comment type="subcellular location">
    <subcellularLocation>
        <location evidence="2 6">Secreted</location>
        <location evidence="2 6">Cell wall</location>
    </subcellularLocation>
</comment>
<dbReference type="AlphaFoldDB" id="A0A1S3Z7X3"/>
<dbReference type="SMR" id="A0A1S3Z7X3"/>
<keyword evidence="5 6" id="KW-0961">Cell wall biogenesis/degradation</keyword>
<dbReference type="PANTHER" id="PTHR21562">
    <property type="entry name" value="NOTUM-RELATED"/>
    <property type="match status" value="1"/>
</dbReference>
<sequence length="433" mass="48867">MYVTKMNKQKNLSLNSHLVSHLHSHFNTQGILMATRSVQLVCLLICSQAIIKTASAKVNESFKQEKGIDHAYFVDRTIVQNALSKGAVCLDGSPPAYHLDRGFGHGVRNWIILLSGGAWCRNITDCLNRSKTDLGSSKHMTPFIFLGIFSKSKSENPDFYNWNKVFVRYCDGGGFTGDIESIDPATNLYFRGARIFDAVIEDLLAKGLKDAKNAILSGGSANGYPAVLYCDRFHNLLHKAHRVKCLVDAGYFIHVKNPRLANVFESLFRDVVTLHGSTKVLPKSCTSKMKPELCFFPENIQQDIKTPFFTVMSAFDSYQVDNIIGSNIGDCIRARNCTESQNNDFKELRSEFLSALPKPNDPKQRGAFIDSFNRHTQLELWWNKVNATPISNLTTIEVFGDWYYDRKYSYVIDDHDLPLPVYLYINGTLKSRG</sequence>
<keyword evidence="6" id="KW-0378">Hydrolase</keyword>
<keyword evidence="6" id="KW-0964">Secreted</keyword>
<gene>
    <name evidence="8" type="primary">LOC107783981</name>
</gene>
<reference evidence="7" key="1">
    <citation type="journal article" date="2014" name="Nat. Commun.">
        <title>The tobacco genome sequence and its comparison with those of tomato and potato.</title>
        <authorList>
            <person name="Sierro N."/>
            <person name="Battey J.N."/>
            <person name="Ouadi S."/>
            <person name="Bakaher N."/>
            <person name="Bovet L."/>
            <person name="Willig A."/>
            <person name="Goepfert S."/>
            <person name="Peitsch M.C."/>
            <person name="Ivanov N.V."/>
        </authorList>
    </citation>
    <scope>NUCLEOTIDE SEQUENCE [LARGE SCALE GENOMIC DNA]</scope>
</reference>
<dbReference type="InterPro" id="IPR004963">
    <property type="entry name" value="PAE/NOTUM"/>
</dbReference>